<evidence type="ECO:0000313" key="4">
    <source>
        <dbReference type="Proteomes" id="UP000663828"/>
    </source>
</evidence>
<evidence type="ECO:0000313" key="2">
    <source>
        <dbReference type="EMBL" id="CAF1019092.1"/>
    </source>
</evidence>
<dbReference type="OrthoDB" id="3355217at2759"/>
<dbReference type="PANTHER" id="PTHR48465">
    <property type="entry name" value="PROTEIN SSUH2 HOMOLOG"/>
    <property type="match status" value="1"/>
</dbReference>
<keyword evidence="4" id="KW-1185">Reference proteome</keyword>
<dbReference type="EMBL" id="CAJNOR010000840">
    <property type="protein sequence ID" value="CAF1019092.1"/>
    <property type="molecule type" value="Genomic_DNA"/>
</dbReference>
<dbReference type="AlphaFoldDB" id="A0A815CJ57"/>
<dbReference type="InterPro" id="IPR009030">
    <property type="entry name" value="Growth_fac_rcpt_cys_sf"/>
</dbReference>
<protein>
    <submittedName>
        <fullName evidence="3">Uncharacterized protein</fullName>
    </submittedName>
</protein>
<feature type="coiled-coil region" evidence="1">
    <location>
        <begin position="265"/>
        <end position="292"/>
    </location>
</feature>
<organism evidence="3 5">
    <name type="scientific">Adineta ricciae</name>
    <name type="common">Rotifer</name>
    <dbReference type="NCBI Taxonomy" id="249248"/>
    <lineage>
        <taxon>Eukaryota</taxon>
        <taxon>Metazoa</taxon>
        <taxon>Spiralia</taxon>
        <taxon>Gnathifera</taxon>
        <taxon>Rotifera</taxon>
        <taxon>Eurotatoria</taxon>
        <taxon>Bdelloidea</taxon>
        <taxon>Adinetida</taxon>
        <taxon>Adinetidae</taxon>
        <taxon>Adineta</taxon>
    </lineage>
</organism>
<dbReference type="EMBL" id="CAJNOJ010000203">
    <property type="protein sequence ID" value="CAF1284446.1"/>
    <property type="molecule type" value="Genomic_DNA"/>
</dbReference>
<dbReference type="PANTHER" id="PTHR48465:SF1">
    <property type="entry name" value="PROTEIN SSUH2 HOMOLOG"/>
    <property type="match status" value="1"/>
</dbReference>
<gene>
    <name evidence="3" type="ORF">EDS130_LOCUS29741</name>
    <name evidence="2" type="ORF">XAT740_LOCUS14135</name>
</gene>
<evidence type="ECO:0000313" key="5">
    <source>
        <dbReference type="Proteomes" id="UP000663852"/>
    </source>
</evidence>
<evidence type="ECO:0000313" key="3">
    <source>
        <dbReference type="EMBL" id="CAF1284446.1"/>
    </source>
</evidence>
<proteinExistence type="predicted"/>
<dbReference type="Proteomes" id="UP000663828">
    <property type="component" value="Unassembled WGS sequence"/>
</dbReference>
<dbReference type="Proteomes" id="UP000663852">
    <property type="component" value="Unassembled WGS sequence"/>
</dbReference>
<dbReference type="InterPro" id="IPR052789">
    <property type="entry name" value="SSUH2_homolog"/>
</dbReference>
<sequence length="355" mass="41038">MANKVHTGIIIDPSQLSSREPSKHLDELKRYIDSKSCYYSGPLNHAQITKIEKKAAYQCRMKILFENRELSWTKKATKKRINHSIQPIFDIWLDYQFQLPISAEKKSEQKRSLSEHDYTSNCEVCQGEGNLTCTNHRCVNGSEKCLSCSQGLKSDGTRCSLCKDGLIICKTCSGKGRLQCTKCEGYGVFLHSATLRVWWETRVSMWYYQDSFLPEDKIAHVNKASMWSKSETPWTKESAIEDFVRTINEDNSSVPLKSNIVRDYKDKHLNETMKLSNQMRRLECDIERLDFEEIEYVLEAKYTNKKDFSRGNRFRFCQYSDAQGRHIIYENDYPLNSCGCMGGCCACYNCSCAIL</sequence>
<comment type="caution">
    <text evidence="3">The sequence shown here is derived from an EMBL/GenBank/DDBJ whole genome shotgun (WGS) entry which is preliminary data.</text>
</comment>
<keyword evidence="1" id="KW-0175">Coiled coil</keyword>
<evidence type="ECO:0000256" key="1">
    <source>
        <dbReference type="SAM" id="Coils"/>
    </source>
</evidence>
<name>A0A815CJ57_ADIRI</name>
<accession>A0A815CJ57</accession>
<reference evidence="3" key="1">
    <citation type="submission" date="2021-02" db="EMBL/GenBank/DDBJ databases">
        <authorList>
            <person name="Nowell W R."/>
        </authorList>
    </citation>
    <scope>NUCLEOTIDE SEQUENCE</scope>
</reference>
<dbReference type="SUPFAM" id="SSF57184">
    <property type="entry name" value="Growth factor receptor domain"/>
    <property type="match status" value="1"/>
</dbReference>